<name>A0A0X8JRR5_9BACT</name>
<reference evidence="2" key="1">
    <citation type="submission" date="2016-02" db="EMBL/GenBank/DDBJ databases">
        <authorList>
            <person name="Holder M.E."/>
            <person name="Ajami N.J."/>
            <person name="Petrosino J.F."/>
        </authorList>
    </citation>
    <scope>NUCLEOTIDE SEQUENCE [LARGE SCALE GENOMIC DNA]</scope>
    <source>
        <strain evidence="2">DSM 12838</strain>
    </source>
</reference>
<dbReference type="STRING" id="888061.AXF15_11715"/>
<dbReference type="EMBL" id="CP014230">
    <property type="protein sequence ID" value="AMD93700.1"/>
    <property type="molecule type" value="Genomic_DNA"/>
</dbReference>
<evidence type="ECO:0000313" key="2">
    <source>
        <dbReference type="Proteomes" id="UP000063964"/>
    </source>
</evidence>
<dbReference type="Proteomes" id="UP000063964">
    <property type="component" value="Chromosome"/>
</dbReference>
<dbReference type="KEGG" id="doa:AXF15_11715"/>
<protein>
    <submittedName>
        <fullName evidence="1">Uncharacterized protein</fullName>
    </submittedName>
</protein>
<sequence length="238" mass="26766">MTMIAALIFAAALGGLWLLSAKIIGATVRALADPEGKIHARLRAPADPAIRQPMREVETWAEEHEYKDDLMFDFDVMDAGRLLFCRTWKNTRKCTYLVFYSGMGRHFTELVTIYDDNTSVTTTNAAEAHTLPVPPGAFVQSFPGSGLNRIHDLHGEGCRTLERRTGLEPRESAGGTADLVIRALTRQGRYIQSIPGWRWKGLWWMVTRKQRMTGKDVAWQLDQFGVHEPGPAPTDRLQ</sequence>
<dbReference type="AlphaFoldDB" id="A0A0X8JRR5"/>
<accession>A0A0X8JRR5</accession>
<organism evidence="1 2">
    <name type="scientific">Desulfomicrobium orale DSM 12838</name>
    <dbReference type="NCBI Taxonomy" id="888061"/>
    <lineage>
        <taxon>Bacteria</taxon>
        <taxon>Pseudomonadati</taxon>
        <taxon>Thermodesulfobacteriota</taxon>
        <taxon>Desulfovibrionia</taxon>
        <taxon>Desulfovibrionales</taxon>
        <taxon>Desulfomicrobiaceae</taxon>
        <taxon>Desulfomicrobium</taxon>
    </lineage>
</organism>
<gene>
    <name evidence="1" type="ORF">AXF15_11715</name>
</gene>
<proteinExistence type="predicted"/>
<dbReference type="OrthoDB" id="5470233at2"/>
<keyword evidence="2" id="KW-1185">Reference proteome</keyword>
<dbReference type="RefSeq" id="WP_066607739.1">
    <property type="nucleotide sequence ID" value="NZ_CP014230.1"/>
</dbReference>
<evidence type="ECO:0000313" key="1">
    <source>
        <dbReference type="EMBL" id="AMD93700.1"/>
    </source>
</evidence>